<evidence type="ECO:0000313" key="11">
    <source>
        <dbReference type="Proteomes" id="UP000322530"/>
    </source>
</evidence>
<evidence type="ECO:0000256" key="8">
    <source>
        <dbReference type="SAM" id="Phobius"/>
    </source>
</evidence>
<dbReference type="AlphaFoldDB" id="A0A5A5TBY4"/>
<proteinExistence type="predicted"/>
<dbReference type="PANTHER" id="PTHR23501:SF197">
    <property type="entry name" value="COMD"/>
    <property type="match status" value="1"/>
</dbReference>
<feature type="transmembrane region" description="Helical" evidence="8">
    <location>
        <begin position="325"/>
        <end position="348"/>
    </location>
</feature>
<dbReference type="FunFam" id="1.20.1720.10:FF:000004">
    <property type="entry name" value="EmrB/QacA family drug resistance transporter"/>
    <property type="match status" value="1"/>
</dbReference>
<dbReference type="OrthoDB" id="146256at2"/>
<evidence type="ECO:0000256" key="7">
    <source>
        <dbReference type="SAM" id="MobiDB-lite"/>
    </source>
</evidence>
<dbReference type="Proteomes" id="UP000322530">
    <property type="component" value="Unassembled WGS sequence"/>
</dbReference>
<evidence type="ECO:0000256" key="6">
    <source>
        <dbReference type="ARBA" id="ARBA00023136"/>
    </source>
</evidence>
<dbReference type="Pfam" id="PF07690">
    <property type="entry name" value="MFS_1"/>
    <property type="match status" value="1"/>
</dbReference>
<dbReference type="NCBIfam" id="TIGR00711">
    <property type="entry name" value="efflux_EmrB"/>
    <property type="match status" value="1"/>
</dbReference>
<evidence type="ECO:0000313" key="10">
    <source>
        <dbReference type="EMBL" id="GCF08444.1"/>
    </source>
</evidence>
<dbReference type="EMBL" id="BIXY01000024">
    <property type="protein sequence ID" value="GCF08444.1"/>
    <property type="molecule type" value="Genomic_DNA"/>
</dbReference>
<feature type="transmembrane region" description="Helical" evidence="8">
    <location>
        <begin position="70"/>
        <end position="89"/>
    </location>
</feature>
<dbReference type="SUPFAM" id="SSF103473">
    <property type="entry name" value="MFS general substrate transporter"/>
    <property type="match status" value="1"/>
</dbReference>
<dbReference type="GO" id="GO:0005886">
    <property type="term" value="C:plasma membrane"/>
    <property type="evidence" value="ECO:0007669"/>
    <property type="project" value="UniProtKB-SubCell"/>
</dbReference>
<dbReference type="PROSITE" id="PS50850">
    <property type="entry name" value="MFS"/>
    <property type="match status" value="1"/>
</dbReference>
<keyword evidence="11" id="KW-1185">Reference proteome</keyword>
<dbReference type="CDD" id="cd17502">
    <property type="entry name" value="MFS_Azr1_MDR_like"/>
    <property type="match status" value="1"/>
</dbReference>
<name>A0A5A5TBY4_9CHLR</name>
<evidence type="ECO:0000259" key="9">
    <source>
        <dbReference type="PROSITE" id="PS50850"/>
    </source>
</evidence>
<feature type="transmembrane region" description="Helical" evidence="8">
    <location>
        <begin position="130"/>
        <end position="152"/>
    </location>
</feature>
<feature type="domain" description="Major facilitator superfamily (MFS) profile" evidence="9">
    <location>
        <begin position="36"/>
        <end position="477"/>
    </location>
</feature>
<dbReference type="InterPro" id="IPR011701">
    <property type="entry name" value="MFS"/>
</dbReference>
<feature type="transmembrane region" description="Helical" evidence="8">
    <location>
        <begin position="101"/>
        <end position="118"/>
    </location>
</feature>
<keyword evidence="5 8" id="KW-1133">Transmembrane helix</keyword>
<dbReference type="InterPro" id="IPR004638">
    <property type="entry name" value="EmrB-like"/>
</dbReference>
<keyword evidence="3" id="KW-1003">Cell membrane</keyword>
<dbReference type="InterPro" id="IPR036259">
    <property type="entry name" value="MFS_trans_sf"/>
</dbReference>
<sequence length="589" mass="62980">MGKQNFQSDRDAISSTGAVSLNTSPYDYSQRTKLLTMLGVLLVMFLSSLDSTIVSTAMPSIIADLHGFDRYTWASTAYLLTSTVTVPIYGKLSDQLGRKPVFIFGLILFLLGSALSGFSQSMDQLIGFRAFQGIGAGALLSLAIAIVGDLFTPRERGKWQGATGSVFGISAIVGPLVGGWLTQYVSWHWVFYVNLPIGLIALLVLIFVMPPIAASSRRTTIDYLGALLLILGFVPLLLAFSLGGSDFAWLSPQIIAMLAFAVIFLLGFVWYEARLSSRAGEPILDPVLFKNRIFSISTVITMVTNMALYGSVFFVPLYMQGVLGLTATGSGATLTPLMLASVCTSILAGQLVSRSGRYKWAVISGAILALLGQGLLVLLNIHSSSQQVFVAMIVLGLGLGSSMSLYSLIVQNALPTRIGQASAALIFFRSIGGTLALGLMGSVLNATYLPSFSQHIPAAARTVLPANLAPFNNPEVLLSTDALSKAEGLFASQGPQGQDLFNQIITAVKGGLIQGIHNGFMISLILLIVGLVLVFWLPEIPLWGEHARLLKEVSPMNDATSDLSSTRSSFIKQRDGSSQQENRENFNAG</sequence>
<feature type="transmembrane region" description="Helical" evidence="8">
    <location>
        <begin position="254"/>
        <end position="273"/>
    </location>
</feature>
<evidence type="ECO:0000256" key="4">
    <source>
        <dbReference type="ARBA" id="ARBA00022692"/>
    </source>
</evidence>
<evidence type="ECO:0000256" key="3">
    <source>
        <dbReference type="ARBA" id="ARBA00022475"/>
    </source>
</evidence>
<feature type="transmembrane region" description="Helical" evidence="8">
    <location>
        <begin position="421"/>
        <end position="444"/>
    </location>
</feature>
<dbReference type="PRINTS" id="PR01036">
    <property type="entry name" value="TCRTETB"/>
</dbReference>
<evidence type="ECO:0000256" key="1">
    <source>
        <dbReference type="ARBA" id="ARBA00004651"/>
    </source>
</evidence>
<dbReference type="PANTHER" id="PTHR23501">
    <property type="entry name" value="MAJOR FACILITATOR SUPERFAMILY"/>
    <property type="match status" value="1"/>
</dbReference>
<feature type="compositionally biased region" description="Polar residues" evidence="7">
    <location>
        <begin position="558"/>
        <end position="580"/>
    </location>
</feature>
<feature type="transmembrane region" description="Helical" evidence="8">
    <location>
        <begin position="189"/>
        <end position="209"/>
    </location>
</feature>
<gene>
    <name evidence="10" type="ORF">KDI_20080</name>
</gene>
<dbReference type="InterPro" id="IPR020846">
    <property type="entry name" value="MFS_dom"/>
</dbReference>
<reference evidence="10 11" key="1">
    <citation type="submission" date="2019-01" db="EMBL/GenBank/DDBJ databases">
        <title>Draft genome sequence of Dictyobacter sp. Uno17.</title>
        <authorList>
            <person name="Wang C.M."/>
            <person name="Zheng Y."/>
            <person name="Sakai Y."/>
            <person name="Abe K."/>
            <person name="Yokota A."/>
            <person name="Yabe S."/>
        </authorList>
    </citation>
    <scope>NUCLEOTIDE SEQUENCE [LARGE SCALE GENOMIC DNA]</scope>
    <source>
        <strain evidence="10 11">Uno17</strain>
    </source>
</reference>
<protein>
    <submittedName>
        <fullName evidence="10">MFS transporter</fullName>
    </submittedName>
</protein>
<feature type="transmembrane region" description="Helical" evidence="8">
    <location>
        <begin position="360"/>
        <end position="382"/>
    </location>
</feature>
<feature type="region of interest" description="Disordered" evidence="7">
    <location>
        <begin position="558"/>
        <end position="589"/>
    </location>
</feature>
<comment type="subcellular location">
    <subcellularLocation>
        <location evidence="1">Cell membrane</location>
        <topology evidence="1">Multi-pass membrane protein</topology>
    </subcellularLocation>
</comment>
<dbReference type="GO" id="GO:0022857">
    <property type="term" value="F:transmembrane transporter activity"/>
    <property type="evidence" value="ECO:0007669"/>
    <property type="project" value="InterPro"/>
</dbReference>
<feature type="transmembrane region" description="Helical" evidence="8">
    <location>
        <begin position="164"/>
        <end position="183"/>
    </location>
</feature>
<feature type="transmembrane region" description="Helical" evidence="8">
    <location>
        <begin position="34"/>
        <end position="58"/>
    </location>
</feature>
<organism evidence="10 11">
    <name type="scientific">Dictyobacter arantiisoli</name>
    <dbReference type="NCBI Taxonomy" id="2014874"/>
    <lineage>
        <taxon>Bacteria</taxon>
        <taxon>Bacillati</taxon>
        <taxon>Chloroflexota</taxon>
        <taxon>Ktedonobacteria</taxon>
        <taxon>Ktedonobacterales</taxon>
        <taxon>Dictyobacteraceae</taxon>
        <taxon>Dictyobacter</taxon>
    </lineage>
</organism>
<dbReference type="Gene3D" id="1.20.1720.10">
    <property type="entry name" value="Multidrug resistance protein D"/>
    <property type="match status" value="1"/>
</dbReference>
<feature type="transmembrane region" description="Helical" evidence="8">
    <location>
        <begin position="221"/>
        <end position="242"/>
    </location>
</feature>
<evidence type="ECO:0000256" key="5">
    <source>
        <dbReference type="ARBA" id="ARBA00022989"/>
    </source>
</evidence>
<keyword evidence="2" id="KW-0813">Transport</keyword>
<comment type="caution">
    <text evidence="10">The sequence shown here is derived from an EMBL/GenBank/DDBJ whole genome shotgun (WGS) entry which is preliminary data.</text>
</comment>
<feature type="transmembrane region" description="Helical" evidence="8">
    <location>
        <begin position="388"/>
        <end position="409"/>
    </location>
</feature>
<dbReference type="Gene3D" id="1.20.1250.20">
    <property type="entry name" value="MFS general substrate transporter like domains"/>
    <property type="match status" value="1"/>
</dbReference>
<evidence type="ECO:0000256" key="2">
    <source>
        <dbReference type="ARBA" id="ARBA00022448"/>
    </source>
</evidence>
<feature type="transmembrane region" description="Helical" evidence="8">
    <location>
        <begin position="293"/>
        <end position="319"/>
    </location>
</feature>
<feature type="transmembrane region" description="Helical" evidence="8">
    <location>
        <begin position="519"/>
        <end position="538"/>
    </location>
</feature>
<keyword evidence="6 8" id="KW-0472">Membrane</keyword>
<dbReference type="RefSeq" id="WP_149401432.1">
    <property type="nucleotide sequence ID" value="NZ_BIXY01000024.1"/>
</dbReference>
<keyword evidence="4 8" id="KW-0812">Transmembrane</keyword>
<accession>A0A5A5TBY4</accession>